<dbReference type="AlphaFoldDB" id="A0A0F9PMB4"/>
<reference evidence="1" key="1">
    <citation type="journal article" date="2015" name="Nature">
        <title>Complex archaea that bridge the gap between prokaryotes and eukaryotes.</title>
        <authorList>
            <person name="Spang A."/>
            <person name="Saw J.H."/>
            <person name="Jorgensen S.L."/>
            <person name="Zaremba-Niedzwiedzka K."/>
            <person name="Martijn J."/>
            <person name="Lind A.E."/>
            <person name="van Eijk R."/>
            <person name="Schleper C."/>
            <person name="Guy L."/>
            <person name="Ettema T.J."/>
        </authorList>
    </citation>
    <scope>NUCLEOTIDE SEQUENCE</scope>
</reference>
<accession>A0A0F9PMB4</accession>
<protein>
    <submittedName>
        <fullName evidence="1">Uncharacterized protein</fullName>
    </submittedName>
</protein>
<proteinExistence type="predicted"/>
<name>A0A0F9PMB4_9ZZZZ</name>
<evidence type="ECO:0000313" key="1">
    <source>
        <dbReference type="EMBL" id="KKM94387.1"/>
    </source>
</evidence>
<organism evidence="1">
    <name type="scientific">marine sediment metagenome</name>
    <dbReference type="NCBI Taxonomy" id="412755"/>
    <lineage>
        <taxon>unclassified sequences</taxon>
        <taxon>metagenomes</taxon>
        <taxon>ecological metagenomes</taxon>
    </lineage>
</organism>
<comment type="caution">
    <text evidence="1">The sequence shown here is derived from an EMBL/GenBank/DDBJ whole genome shotgun (WGS) entry which is preliminary data.</text>
</comment>
<sequence>MSKPTTEELIERLDPDRNYGDRTFEQVVQEVRDGDLLLREAPNDNVLPIIYSKSGPIVKGTASTSHPGANAASQKLTNRLLKFVADGADDLAIGVLREALEGGTGDDKVPWKTRLDAVELLFLRVLGVPERQHTPNESAALLALIERIASGDMGEERDIPQLPAYTTLEVEAE</sequence>
<gene>
    <name evidence="1" type="ORF">LCGC14_1198800</name>
</gene>
<dbReference type="EMBL" id="LAZR01006145">
    <property type="protein sequence ID" value="KKM94387.1"/>
    <property type="molecule type" value="Genomic_DNA"/>
</dbReference>